<dbReference type="SUPFAM" id="SSF51569">
    <property type="entry name" value="Aldolase"/>
    <property type="match status" value="1"/>
</dbReference>
<dbReference type="InterPro" id="IPR011343">
    <property type="entry name" value="DeoC"/>
</dbReference>
<evidence type="ECO:0000256" key="3">
    <source>
        <dbReference type="NCBIfam" id="TIGR00126"/>
    </source>
</evidence>
<dbReference type="InterPro" id="IPR002915">
    <property type="entry name" value="DeoC/FbaB/LacD_aldolase"/>
</dbReference>
<dbReference type="AlphaFoldDB" id="A0A136Q5U0"/>
<dbReference type="EC" id="4.1.2.4" evidence="3"/>
<dbReference type="RefSeq" id="WP_066517610.1">
    <property type="nucleotide sequence ID" value="NZ_CABMOF010000001.1"/>
</dbReference>
<proteinExistence type="predicted"/>
<dbReference type="Proteomes" id="UP000070366">
    <property type="component" value="Unassembled WGS sequence"/>
</dbReference>
<gene>
    <name evidence="4" type="ORF">HMPREF3293_01256</name>
</gene>
<dbReference type="KEGG" id="cmiu:B1H56_06470"/>
<dbReference type="STRING" id="626937.HMPREF3293_01256"/>
<dbReference type="GO" id="GO:0005737">
    <property type="term" value="C:cytoplasm"/>
    <property type="evidence" value="ECO:0007669"/>
    <property type="project" value="InterPro"/>
</dbReference>
<dbReference type="PANTHER" id="PTHR10889:SF1">
    <property type="entry name" value="DEOXYRIBOSE-PHOSPHATE ALDOLASE"/>
    <property type="match status" value="1"/>
</dbReference>
<organism evidence="4 5">
    <name type="scientific">Christensenella minuta</name>
    <dbReference type="NCBI Taxonomy" id="626937"/>
    <lineage>
        <taxon>Bacteria</taxon>
        <taxon>Bacillati</taxon>
        <taxon>Bacillota</taxon>
        <taxon>Clostridia</taxon>
        <taxon>Christensenellales</taxon>
        <taxon>Christensenellaceae</taxon>
        <taxon>Christensenella</taxon>
    </lineage>
</organism>
<dbReference type="PIRSF" id="PIRSF001357">
    <property type="entry name" value="DeoC"/>
    <property type="match status" value="1"/>
</dbReference>
<dbReference type="Gene3D" id="3.20.20.70">
    <property type="entry name" value="Aldolase class I"/>
    <property type="match status" value="1"/>
</dbReference>
<dbReference type="PANTHER" id="PTHR10889">
    <property type="entry name" value="DEOXYRIBOSE-PHOSPHATE ALDOLASE"/>
    <property type="match status" value="1"/>
</dbReference>
<dbReference type="OrthoDB" id="4047at2"/>
<evidence type="ECO:0000256" key="1">
    <source>
        <dbReference type="ARBA" id="ARBA00022490"/>
    </source>
</evidence>
<dbReference type="GO" id="GO:0004139">
    <property type="term" value="F:deoxyribose-phosphate aldolase activity"/>
    <property type="evidence" value="ECO:0007669"/>
    <property type="project" value="UniProtKB-UniRule"/>
</dbReference>
<dbReference type="EMBL" id="LSZW01000054">
    <property type="protein sequence ID" value="KXK65964.1"/>
    <property type="molecule type" value="Genomic_DNA"/>
</dbReference>
<dbReference type="GO" id="GO:0016052">
    <property type="term" value="P:carbohydrate catabolic process"/>
    <property type="evidence" value="ECO:0007669"/>
    <property type="project" value="TreeGrafter"/>
</dbReference>
<accession>A0A136Q5U0</accession>
<keyword evidence="5" id="KW-1185">Reference proteome</keyword>
<comment type="caution">
    <text evidence="4">The sequence shown here is derived from an EMBL/GenBank/DDBJ whole genome shotgun (WGS) entry which is preliminary data.</text>
</comment>
<keyword evidence="1" id="KW-0963">Cytoplasm</keyword>
<reference evidence="4 5" key="1">
    <citation type="submission" date="2016-02" db="EMBL/GenBank/DDBJ databases">
        <authorList>
            <person name="Wen L."/>
            <person name="He K."/>
            <person name="Yang H."/>
        </authorList>
    </citation>
    <scope>NUCLEOTIDE SEQUENCE [LARGE SCALE GENOMIC DNA]</scope>
    <source>
        <strain evidence="4 5">DSM 22607</strain>
    </source>
</reference>
<dbReference type="NCBIfam" id="TIGR00126">
    <property type="entry name" value="deoC"/>
    <property type="match status" value="1"/>
</dbReference>
<keyword evidence="2" id="KW-0704">Schiff base</keyword>
<sequence length="222" mass="24194">MTKITREIVEQGIDASIGAAPAPTVEQVTEFAKSTIPYNFAAIAIEPFYVPYVAPMYHEAGKKICALCNYPLGGMTFEDKYAQAKQAIADGADELDCGIDISAFMSGNYKKVEEDFKPMLELADGRVIKWLYFCSLMTEDQQLKCVEIAVKLGVPFLKTNPGYGFSTTLGNVRLVKKNFGDAIKIMTSGGVRTTEDAVAMMEAGASRIATSSAFKIMEGFDQ</sequence>
<evidence type="ECO:0000313" key="4">
    <source>
        <dbReference type="EMBL" id="KXK65964.1"/>
    </source>
</evidence>
<dbReference type="GO" id="GO:0009264">
    <property type="term" value="P:deoxyribonucleotide catabolic process"/>
    <property type="evidence" value="ECO:0007669"/>
    <property type="project" value="UniProtKB-UniRule"/>
</dbReference>
<dbReference type="Pfam" id="PF01791">
    <property type="entry name" value="DeoC"/>
    <property type="match status" value="1"/>
</dbReference>
<evidence type="ECO:0000313" key="5">
    <source>
        <dbReference type="Proteomes" id="UP000070366"/>
    </source>
</evidence>
<name>A0A136Q5U0_9FIRM</name>
<evidence type="ECO:0000256" key="2">
    <source>
        <dbReference type="ARBA" id="ARBA00023270"/>
    </source>
</evidence>
<dbReference type="InterPro" id="IPR013785">
    <property type="entry name" value="Aldolase_TIM"/>
</dbReference>
<dbReference type="SMART" id="SM01133">
    <property type="entry name" value="DeoC"/>
    <property type="match status" value="1"/>
</dbReference>
<protein>
    <recommendedName>
        <fullName evidence="3">Deoxyribose-phosphate aldolase</fullName>
        <ecNumber evidence="3">4.1.2.4</ecNumber>
    </recommendedName>
</protein>